<dbReference type="OrthoDB" id="9770415at2"/>
<dbReference type="PROSITE" id="PS50929">
    <property type="entry name" value="ABC_TM1F"/>
    <property type="match status" value="1"/>
</dbReference>
<feature type="transmembrane region" description="Helical" evidence="8">
    <location>
        <begin position="148"/>
        <end position="168"/>
    </location>
</feature>
<evidence type="ECO:0000259" key="9">
    <source>
        <dbReference type="PROSITE" id="PS50893"/>
    </source>
</evidence>
<evidence type="ECO:0000259" key="10">
    <source>
        <dbReference type="PROSITE" id="PS50929"/>
    </source>
</evidence>
<dbReference type="AlphaFoldDB" id="A0A2I0QV68"/>
<feature type="domain" description="ABC transmembrane type-1" evidence="10">
    <location>
        <begin position="22"/>
        <end position="397"/>
    </location>
</feature>
<dbReference type="InterPro" id="IPR039421">
    <property type="entry name" value="Type_1_exporter"/>
</dbReference>
<keyword evidence="2" id="KW-0813">Transport</keyword>
<dbReference type="CDD" id="cd03254">
    <property type="entry name" value="ABCC_Glucan_exporter_like"/>
    <property type="match status" value="1"/>
</dbReference>
<dbReference type="InterPro" id="IPR036640">
    <property type="entry name" value="ABC1_TM_sf"/>
</dbReference>
<evidence type="ECO:0000256" key="8">
    <source>
        <dbReference type="SAM" id="Phobius"/>
    </source>
</evidence>
<dbReference type="GO" id="GO:0016887">
    <property type="term" value="F:ATP hydrolysis activity"/>
    <property type="evidence" value="ECO:0007669"/>
    <property type="project" value="InterPro"/>
</dbReference>
<keyword evidence="3 8" id="KW-0812">Transmembrane</keyword>
<dbReference type="PANTHER" id="PTHR43394:SF1">
    <property type="entry name" value="ATP-BINDING CASSETTE SUB-FAMILY B MEMBER 10, MITOCHONDRIAL"/>
    <property type="match status" value="1"/>
</dbReference>
<dbReference type="InterPro" id="IPR011527">
    <property type="entry name" value="ABC1_TM_dom"/>
</dbReference>
<name>A0A2I0QV68_9BACI</name>
<evidence type="ECO:0000256" key="2">
    <source>
        <dbReference type="ARBA" id="ARBA00022448"/>
    </source>
</evidence>
<dbReference type="SUPFAM" id="SSF90123">
    <property type="entry name" value="ABC transporter transmembrane region"/>
    <property type="match status" value="1"/>
</dbReference>
<protein>
    <submittedName>
        <fullName evidence="11">Multidrug ABC transporter permease</fullName>
    </submittedName>
</protein>
<keyword evidence="4" id="KW-0547">Nucleotide-binding</keyword>
<evidence type="ECO:0000256" key="4">
    <source>
        <dbReference type="ARBA" id="ARBA00022741"/>
    </source>
</evidence>
<feature type="domain" description="ABC transporter" evidence="9">
    <location>
        <begin position="429"/>
        <end position="663"/>
    </location>
</feature>
<sequence>MQKPSTEKRLFRYALGMKKTIIIGLLCVLVAAGLELTGPFIAKKVIDDHIVGVANHYVETDDGGIDFRGEQYVRANRINNESDEKVTLFQDGLSFYFLEEEVSLNAQLVETTNGEYRFDLQGESITASGFELTTSEVFMFFQPEIQPIMWWLALYIGLIILSTVFLYYKTYLLQFASNRIIQRMRKDVFGNVQRVPVSYFVNQPAGKVLARVTNDTEAIRELYVKVLEVFASGAIYMLGIFIALMILDFKLGLICLVLIPIMLIWMKVYKKVGGKYNKVIRETNSTINGNINESVQGMSIIQAYNQTGPRMNEFEELNQKHYDYQIKMNTFTAATAFNLVDLFRNVAFVIFIMYFGGAALDGTSIITAGVLYAFVDYLTRLYEPVEQIISQLPQLEQSRVAGSRVFELLDVEGEDVDDRFKSREIDGSVAFQNVSFAYEKDDYVLRHVDFDIRPGETAAFVGHTGSGKSTIMNLLFRFYDPTHGQITIDGDDIGNYSRQEIRSHIGIVLQDPFIFSGTIISNITMNDPNISREDAIQALKAVGADQFIEALPEQYDQPVKEKGSEFSTGQRQLLSFARALAFNPSILVLDEATANIDTETEGMIQKALQVLKKGRTTLVIAHRLSTIQQADQIFVLKHGKIIERGNHESLLQANGEYFKMYEMQLGKKERLNA</sequence>
<dbReference type="PROSITE" id="PS50893">
    <property type="entry name" value="ABC_TRANSPORTER_2"/>
    <property type="match status" value="1"/>
</dbReference>
<reference evidence="11 12" key="1">
    <citation type="submission" date="2017-06" db="EMBL/GenBank/DDBJ databases">
        <title>the draft geome sequence of Illustriluteabacillus marina B3227.</title>
        <authorList>
            <person name="He R.-H."/>
            <person name="Du Z.-J."/>
        </authorList>
    </citation>
    <scope>NUCLEOTIDE SEQUENCE [LARGE SCALE GENOMIC DNA]</scope>
    <source>
        <strain evidence="11 12">B3227</strain>
    </source>
</reference>
<keyword evidence="5" id="KW-0067">ATP-binding</keyword>
<dbReference type="RefSeq" id="WP_101329909.1">
    <property type="nucleotide sequence ID" value="NZ_PJNH01000001.1"/>
</dbReference>
<proteinExistence type="predicted"/>
<evidence type="ECO:0000313" key="12">
    <source>
        <dbReference type="Proteomes" id="UP000243524"/>
    </source>
</evidence>
<gene>
    <name evidence="11" type="ORF">CEY16_00315</name>
</gene>
<dbReference type="InterPro" id="IPR003593">
    <property type="entry name" value="AAA+_ATPase"/>
</dbReference>
<dbReference type="InterPro" id="IPR027417">
    <property type="entry name" value="P-loop_NTPase"/>
</dbReference>
<feature type="transmembrane region" description="Helical" evidence="8">
    <location>
        <begin position="21"/>
        <end position="42"/>
    </location>
</feature>
<dbReference type="SMART" id="SM00382">
    <property type="entry name" value="AAA"/>
    <property type="match status" value="1"/>
</dbReference>
<organism evidence="11 12">
    <name type="scientific">Halalkalibacillus sediminis</name>
    <dbReference type="NCBI Taxonomy" id="2018042"/>
    <lineage>
        <taxon>Bacteria</taxon>
        <taxon>Bacillati</taxon>
        <taxon>Bacillota</taxon>
        <taxon>Bacilli</taxon>
        <taxon>Bacillales</taxon>
        <taxon>Bacillaceae</taxon>
        <taxon>Halalkalibacillus</taxon>
    </lineage>
</organism>
<dbReference type="Proteomes" id="UP000243524">
    <property type="component" value="Unassembled WGS sequence"/>
</dbReference>
<feature type="transmembrane region" description="Helical" evidence="8">
    <location>
        <begin position="346"/>
        <end position="375"/>
    </location>
</feature>
<dbReference type="SUPFAM" id="SSF52540">
    <property type="entry name" value="P-loop containing nucleoside triphosphate hydrolases"/>
    <property type="match status" value="1"/>
</dbReference>
<evidence type="ECO:0000256" key="1">
    <source>
        <dbReference type="ARBA" id="ARBA00004651"/>
    </source>
</evidence>
<dbReference type="FunFam" id="3.40.50.300:FF:000287">
    <property type="entry name" value="Multidrug ABC transporter ATP-binding protein"/>
    <property type="match status" value="1"/>
</dbReference>
<evidence type="ECO:0000256" key="7">
    <source>
        <dbReference type="ARBA" id="ARBA00023136"/>
    </source>
</evidence>
<dbReference type="Pfam" id="PF00664">
    <property type="entry name" value="ABC_membrane"/>
    <property type="match status" value="1"/>
</dbReference>
<dbReference type="PANTHER" id="PTHR43394">
    <property type="entry name" value="ATP-DEPENDENT PERMEASE MDL1, MITOCHONDRIAL"/>
    <property type="match status" value="1"/>
</dbReference>
<dbReference type="InterPro" id="IPR003439">
    <property type="entry name" value="ABC_transporter-like_ATP-bd"/>
</dbReference>
<dbReference type="Pfam" id="PF00005">
    <property type="entry name" value="ABC_tran"/>
    <property type="match status" value="1"/>
</dbReference>
<comment type="subcellular location">
    <subcellularLocation>
        <location evidence="1">Cell membrane</location>
        <topology evidence="1">Multi-pass membrane protein</topology>
    </subcellularLocation>
</comment>
<evidence type="ECO:0000256" key="3">
    <source>
        <dbReference type="ARBA" id="ARBA00022692"/>
    </source>
</evidence>
<dbReference type="GO" id="GO:0015421">
    <property type="term" value="F:ABC-type oligopeptide transporter activity"/>
    <property type="evidence" value="ECO:0007669"/>
    <property type="project" value="TreeGrafter"/>
</dbReference>
<evidence type="ECO:0000256" key="6">
    <source>
        <dbReference type="ARBA" id="ARBA00022989"/>
    </source>
</evidence>
<dbReference type="Gene3D" id="1.20.1560.10">
    <property type="entry name" value="ABC transporter type 1, transmembrane domain"/>
    <property type="match status" value="1"/>
</dbReference>
<feature type="transmembrane region" description="Helical" evidence="8">
    <location>
        <begin position="226"/>
        <end position="245"/>
    </location>
</feature>
<feature type="transmembrane region" description="Helical" evidence="8">
    <location>
        <begin position="251"/>
        <end position="269"/>
    </location>
</feature>
<dbReference type="CDD" id="cd18544">
    <property type="entry name" value="ABC_6TM_TmrA_like"/>
    <property type="match status" value="1"/>
</dbReference>
<dbReference type="EMBL" id="PJNH01000001">
    <property type="protein sequence ID" value="PKR78237.1"/>
    <property type="molecule type" value="Genomic_DNA"/>
</dbReference>
<comment type="caution">
    <text evidence="11">The sequence shown here is derived from an EMBL/GenBank/DDBJ whole genome shotgun (WGS) entry which is preliminary data.</text>
</comment>
<keyword evidence="7 8" id="KW-0472">Membrane</keyword>
<evidence type="ECO:0000313" key="11">
    <source>
        <dbReference type="EMBL" id="PKR78237.1"/>
    </source>
</evidence>
<dbReference type="Gene3D" id="3.40.50.300">
    <property type="entry name" value="P-loop containing nucleotide triphosphate hydrolases"/>
    <property type="match status" value="1"/>
</dbReference>
<dbReference type="GO" id="GO:0005886">
    <property type="term" value="C:plasma membrane"/>
    <property type="evidence" value="ECO:0007669"/>
    <property type="project" value="UniProtKB-SubCell"/>
</dbReference>
<evidence type="ECO:0000256" key="5">
    <source>
        <dbReference type="ARBA" id="ARBA00022840"/>
    </source>
</evidence>
<dbReference type="GO" id="GO:0005524">
    <property type="term" value="F:ATP binding"/>
    <property type="evidence" value="ECO:0007669"/>
    <property type="project" value="UniProtKB-KW"/>
</dbReference>
<accession>A0A2I0QV68</accession>
<keyword evidence="12" id="KW-1185">Reference proteome</keyword>
<keyword evidence="6 8" id="KW-1133">Transmembrane helix</keyword>